<sequence>MIYWPDLHDCPRRLTSGWGHSRIFAPEAYERARNRQLVPIVHGEALTLAAWFPICWQMRDDRPVLCVLRSLLPDGTGHPVRPSNASGALPAALRAFPVILTRAADDAPEIWIDDVVADQPTDIGAPLLMSDGRLSRGAAQRVHTVMMLRRSIDRTESLTDSLHGGGLLEPWPLDFEVGPAGQRARFDDLLVVRASALASTAAIQLLRTFGVDAATFLTAHRISLFRIAVLIQAARAQVKSARAPEPVA</sequence>
<dbReference type="OrthoDB" id="7831378at2"/>
<dbReference type="RefSeq" id="WP_147852021.1">
    <property type="nucleotide sequence ID" value="NZ_VDUZ01000069.1"/>
</dbReference>
<dbReference type="Pfam" id="PF07277">
    <property type="entry name" value="SapC"/>
    <property type="match status" value="1"/>
</dbReference>
<comment type="caution">
    <text evidence="1">The sequence shown here is derived from an EMBL/GenBank/DDBJ whole genome shotgun (WGS) entry which is preliminary data.</text>
</comment>
<protein>
    <submittedName>
        <fullName evidence="1">SapC family protein</fullName>
    </submittedName>
</protein>
<accession>A0A5C8PA58</accession>
<proteinExistence type="predicted"/>
<name>A0A5C8PA58_9HYPH</name>
<evidence type="ECO:0000313" key="1">
    <source>
        <dbReference type="EMBL" id="TXL69889.1"/>
    </source>
</evidence>
<keyword evidence="2" id="KW-1185">Reference proteome</keyword>
<organism evidence="1 2">
    <name type="scientific">Vineibacter terrae</name>
    <dbReference type="NCBI Taxonomy" id="2586908"/>
    <lineage>
        <taxon>Bacteria</taxon>
        <taxon>Pseudomonadati</taxon>
        <taxon>Pseudomonadota</taxon>
        <taxon>Alphaproteobacteria</taxon>
        <taxon>Hyphomicrobiales</taxon>
        <taxon>Vineibacter</taxon>
    </lineage>
</organism>
<gene>
    <name evidence="1" type="ORF">FHP25_36885</name>
</gene>
<evidence type="ECO:0000313" key="2">
    <source>
        <dbReference type="Proteomes" id="UP000321638"/>
    </source>
</evidence>
<dbReference type="EMBL" id="VDUZ01000069">
    <property type="protein sequence ID" value="TXL69889.1"/>
    <property type="molecule type" value="Genomic_DNA"/>
</dbReference>
<dbReference type="Proteomes" id="UP000321638">
    <property type="component" value="Unassembled WGS sequence"/>
</dbReference>
<dbReference type="InterPro" id="IPR010836">
    <property type="entry name" value="SapC"/>
</dbReference>
<dbReference type="AlphaFoldDB" id="A0A5C8PA58"/>
<reference evidence="1 2" key="1">
    <citation type="submission" date="2019-06" db="EMBL/GenBank/DDBJ databases">
        <title>New taxonomy in bacterial strain CC-CFT640, isolated from vineyard.</title>
        <authorList>
            <person name="Lin S.-Y."/>
            <person name="Tsai C.-F."/>
            <person name="Young C.-C."/>
        </authorList>
    </citation>
    <scope>NUCLEOTIDE SEQUENCE [LARGE SCALE GENOMIC DNA]</scope>
    <source>
        <strain evidence="1 2">CC-CFT640</strain>
    </source>
</reference>